<protein>
    <submittedName>
        <fullName evidence="1">Uncharacterized protein</fullName>
    </submittedName>
</protein>
<dbReference type="EMBL" id="OY660884">
    <property type="protein sequence ID" value="CAJ1084015.1"/>
    <property type="molecule type" value="Genomic_DNA"/>
</dbReference>
<gene>
    <name evidence="1" type="ORF">XNOV1_A042719</name>
</gene>
<accession>A0AAV1HEL7</accession>
<dbReference type="Proteomes" id="UP001178508">
    <property type="component" value="Chromosome 21"/>
</dbReference>
<evidence type="ECO:0000313" key="1">
    <source>
        <dbReference type="EMBL" id="CAJ1084015.1"/>
    </source>
</evidence>
<proteinExistence type="predicted"/>
<keyword evidence="2" id="KW-1185">Reference proteome</keyword>
<dbReference type="AlphaFoldDB" id="A0AAV1HEL7"/>
<sequence length="74" mass="8294">MKSVHFSSQLRLASLTRSVQRQDSRDNSALCVSCDCMKAFSWNSKAGIEEKARLRCPRPDFIITSCFFTSGDGD</sequence>
<reference evidence="1" key="1">
    <citation type="submission" date="2023-08" db="EMBL/GenBank/DDBJ databases">
        <authorList>
            <person name="Alioto T."/>
            <person name="Alioto T."/>
            <person name="Gomez Garrido J."/>
        </authorList>
    </citation>
    <scope>NUCLEOTIDE SEQUENCE</scope>
</reference>
<name>A0AAV1HEL7_XYRNO</name>
<evidence type="ECO:0000313" key="2">
    <source>
        <dbReference type="Proteomes" id="UP001178508"/>
    </source>
</evidence>
<organism evidence="1 2">
    <name type="scientific">Xyrichtys novacula</name>
    <name type="common">Pearly razorfish</name>
    <name type="synonym">Hemipteronotus novacula</name>
    <dbReference type="NCBI Taxonomy" id="13765"/>
    <lineage>
        <taxon>Eukaryota</taxon>
        <taxon>Metazoa</taxon>
        <taxon>Chordata</taxon>
        <taxon>Craniata</taxon>
        <taxon>Vertebrata</taxon>
        <taxon>Euteleostomi</taxon>
        <taxon>Actinopterygii</taxon>
        <taxon>Neopterygii</taxon>
        <taxon>Teleostei</taxon>
        <taxon>Neoteleostei</taxon>
        <taxon>Acanthomorphata</taxon>
        <taxon>Eupercaria</taxon>
        <taxon>Labriformes</taxon>
        <taxon>Labridae</taxon>
        <taxon>Xyrichtys</taxon>
    </lineage>
</organism>